<dbReference type="InterPro" id="IPR016073">
    <property type="entry name" value="Skp1_comp_POZ"/>
</dbReference>
<dbReference type="InterPro" id="IPR016897">
    <property type="entry name" value="SKP1"/>
</dbReference>
<name>A0AAE0E848_9ROSI</name>
<dbReference type="SUPFAM" id="SSF54695">
    <property type="entry name" value="POZ domain"/>
    <property type="match status" value="1"/>
</dbReference>
<comment type="caution">
    <text evidence="3">The sequence shown here is derived from an EMBL/GenBank/DDBJ whole genome shotgun (WGS) entry which is preliminary data.</text>
</comment>
<keyword evidence="4" id="KW-1185">Reference proteome</keyword>
<reference evidence="3" key="1">
    <citation type="journal article" date="2023" name="Plant J.">
        <title>Genome sequences and population genomics provide insights into the demographic history, inbreeding, and mutation load of two 'living fossil' tree species of Dipteronia.</title>
        <authorList>
            <person name="Feng Y."/>
            <person name="Comes H.P."/>
            <person name="Chen J."/>
            <person name="Zhu S."/>
            <person name="Lu R."/>
            <person name="Zhang X."/>
            <person name="Li P."/>
            <person name="Qiu J."/>
            <person name="Olsen K.M."/>
            <person name="Qiu Y."/>
        </authorList>
    </citation>
    <scope>NUCLEOTIDE SEQUENCE</scope>
    <source>
        <strain evidence="3">NBL</strain>
    </source>
</reference>
<evidence type="ECO:0000313" key="4">
    <source>
        <dbReference type="Proteomes" id="UP001281410"/>
    </source>
</evidence>
<gene>
    <name evidence="3" type="ORF">Dsin_012394</name>
</gene>
<dbReference type="InterPro" id="IPR011333">
    <property type="entry name" value="SKP1/BTB/POZ_sf"/>
</dbReference>
<dbReference type="EMBL" id="JANJYJ010000004">
    <property type="protein sequence ID" value="KAK3218424.1"/>
    <property type="molecule type" value="Genomic_DNA"/>
</dbReference>
<evidence type="ECO:0000256" key="1">
    <source>
        <dbReference type="ARBA" id="ARBA00004906"/>
    </source>
</evidence>
<proteinExistence type="predicted"/>
<organism evidence="3 4">
    <name type="scientific">Dipteronia sinensis</name>
    <dbReference type="NCBI Taxonomy" id="43782"/>
    <lineage>
        <taxon>Eukaryota</taxon>
        <taxon>Viridiplantae</taxon>
        <taxon>Streptophyta</taxon>
        <taxon>Embryophyta</taxon>
        <taxon>Tracheophyta</taxon>
        <taxon>Spermatophyta</taxon>
        <taxon>Magnoliopsida</taxon>
        <taxon>eudicotyledons</taxon>
        <taxon>Gunneridae</taxon>
        <taxon>Pentapetalae</taxon>
        <taxon>rosids</taxon>
        <taxon>malvids</taxon>
        <taxon>Sapindales</taxon>
        <taxon>Sapindaceae</taxon>
        <taxon>Hippocastanoideae</taxon>
        <taxon>Acereae</taxon>
        <taxon>Dipteronia</taxon>
    </lineage>
</organism>
<dbReference type="Gene3D" id="3.30.710.10">
    <property type="entry name" value="Potassium Channel Kv1.1, Chain A"/>
    <property type="match status" value="1"/>
</dbReference>
<dbReference type="PANTHER" id="PTHR11165">
    <property type="entry name" value="SKP1"/>
    <property type="match status" value="1"/>
</dbReference>
<sequence length="60" mass="6816">MKLKSSNGEIFEVKEIVAMQSRVLKQMLEDDYCTEGEIPLDNVDTPTVAKINYRTVQQAP</sequence>
<evidence type="ECO:0000259" key="2">
    <source>
        <dbReference type="Pfam" id="PF03931"/>
    </source>
</evidence>
<evidence type="ECO:0000313" key="3">
    <source>
        <dbReference type="EMBL" id="KAK3218424.1"/>
    </source>
</evidence>
<dbReference type="Pfam" id="PF03931">
    <property type="entry name" value="Skp1_POZ"/>
    <property type="match status" value="1"/>
</dbReference>
<protein>
    <recommendedName>
        <fullName evidence="2">SKP1 component POZ domain-containing protein</fullName>
    </recommendedName>
</protein>
<dbReference type="Proteomes" id="UP001281410">
    <property type="component" value="Unassembled WGS sequence"/>
</dbReference>
<accession>A0AAE0E848</accession>
<dbReference type="AlphaFoldDB" id="A0AAE0E848"/>
<dbReference type="GO" id="GO:0006511">
    <property type="term" value="P:ubiquitin-dependent protein catabolic process"/>
    <property type="evidence" value="ECO:0007669"/>
    <property type="project" value="InterPro"/>
</dbReference>
<feature type="domain" description="SKP1 component POZ" evidence="2">
    <location>
        <begin position="2"/>
        <end position="50"/>
    </location>
</feature>
<comment type="pathway">
    <text evidence="1">Protein modification; protein ubiquitination.</text>
</comment>